<evidence type="ECO:0000256" key="12">
    <source>
        <dbReference type="ARBA" id="ARBA00047318"/>
    </source>
</evidence>
<evidence type="ECO:0000313" key="18">
    <source>
        <dbReference type="EMBL" id="PTI76835.1"/>
    </source>
</evidence>
<dbReference type="Pfam" id="PF00109">
    <property type="entry name" value="ketoacyl-synt"/>
    <property type="match status" value="1"/>
</dbReference>
<dbReference type="GO" id="GO:0004315">
    <property type="term" value="F:3-oxoacyl-[acyl-carrier-protein] synthase activity"/>
    <property type="evidence" value="ECO:0007669"/>
    <property type="project" value="UniProtKB-UniRule"/>
</dbReference>
<evidence type="ECO:0000256" key="1">
    <source>
        <dbReference type="ARBA" id="ARBA00005194"/>
    </source>
</evidence>
<reference evidence="18 19" key="1">
    <citation type="journal article" date="2016" name="Front. Microbiol.">
        <title>Comprehensive Phylogenetic Analysis of Bovine Non-aureus Staphylococci Species Based on Whole-Genome Sequencing.</title>
        <authorList>
            <person name="Naushad S."/>
            <person name="Barkema H.W."/>
            <person name="Luby C."/>
            <person name="Condas L.A."/>
            <person name="Nobrega D.B."/>
            <person name="Carson D.A."/>
            <person name="De Buck J."/>
        </authorList>
    </citation>
    <scope>NUCLEOTIDE SEQUENCE [LARGE SCALE GENOMIC DNA]</scope>
    <source>
        <strain evidence="18 19">SNUC 1231</strain>
    </source>
</reference>
<comment type="similarity">
    <text evidence="2 14 16">Belongs to the thiolase-like superfamily. Beta-ketoacyl-ACP synthases family.</text>
</comment>
<keyword evidence="9 14" id="KW-0275">Fatty acid biosynthesis</keyword>
<organism evidence="18 19">
    <name type="scientific">Staphylococcus succinus</name>
    <dbReference type="NCBI Taxonomy" id="61015"/>
    <lineage>
        <taxon>Bacteria</taxon>
        <taxon>Bacillati</taxon>
        <taxon>Bacillota</taxon>
        <taxon>Bacilli</taxon>
        <taxon>Bacillales</taxon>
        <taxon>Staphylococcaceae</taxon>
        <taxon>Staphylococcus</taxon>
    </lineage>
</organism>
<comment type="pathway">
    <text evidence="1 14">Lipid metabolism; fatty acid biosynthesis.</text>
</comment>
<keyword evidence="6 14" id="KW-0808">Transferase</keyword>
<evidence type="ECO:0000256" key="13">
    <source>
        <dbReference type="ARBA" id="ARBA00047659"/>
    </source>
</evidence>
<dbReference type="RefSeq" id="WP_107544855.1">
    <property type="nucleotide sequence ID" value="NZ_JAMWVB010000003.1"/>
</dbReference>
<evidence type="ECO:0000256" key="16">
    <source>
        <dbReference type="RuleBase" id="RU003694"/>
    </source>
</evidence>
<dbReference type="InterPro" id="IPR016039">
    <property type="entry name" value="Thiolase-like"/>
</dbReference>
<evidence type="ECO:0000256" key="11">
    <source>
        <dbReference type="ARBA" id="ARBA00024006"/>
    </source>
</evidence>
<dbReference type="CDD" id="cd00834">
    <property type="entry name" value="KAS_I_II"/>
    <property type="match status" value="1"/>
</dbReference>
<dbReference type="NCBIfam" id="NF004970">
    <property type="entry name" value="PRK06333.1"/>
    <property type="match status" value="1"/>
</dbReference>
<dbReference type="PROSITE" id="PS00606">
    <property type="entry name" value="KS3_1"/>
    <property type="match status" value="1"/>
</dbReference>
<dbReference type="EC" id="2.3.1.179" evidence="3 14"/>
<dbReference type="EMBL" id="PZFQ01000007">
    <property type="protein sequence ID" value="PTI76835.1"/>
    <property type="molecule type" value="Genomic_DNA"/>
</dbReference>
<evidence type="ECO:0000256" key="15">
    <source>
        <dbReference type="PIRSR" id="PIRSR000447-1"/>
    </source>
</evidence>
<feature type="domain" description="Ketosynthase family 3 (KS3)" evidence="17">
    <location>
        <begin position="4"/>
        <end position="411"/>
    </location>
</feature>
<dbReference type="NCBIfam" id="TIGR03150">
    <property type="entry name" value="fabF"/>
    <property type="match status" value="1"/>
</dbReference>
<dbReference type="InterPro" id="IPR020841">
    <property type="entry name" value="PKS_Beta-ketoAc_synthase_dom"/>
</dbReference>
<dbReference type="Proteomes" id="UP000241960">
    <property type="component" value="Unassembled WGS sequence"/>
</dbReference>
<dbReference type="InterPro" id="IPR014031">
    <property type="entry name" value="Ketoacyl_synth_C"/>
</dbReference>
<dbReference type="PIRSF" id="PIRSF000447">
    <property type="entry name" value="KAS_II"/>
    <property type="match status" value="1"/>
</dbReference>
<dbReference type="Pfam" id="PF02801">
    <property type="entry name" value="Ketoacyl-synt_C"/>
    <property type="match status" value="1"/>
</dbReference>
<dbReference type="FunFam" id="3.40.47.10:FF:000009">
    <property type="entry name" value="3-oxoacyl-[acyl-carrier-protein] synthase 2"/>
    <property type="match status" value="1"/>
</dbReference>
<comment type="catalytic activity">
    <reaction evidence="13 14">
        <text>a fatty acyl-[ACP] + malonyl-[ACP] + H(+) = a 3-oxoacyl-[ACP] + holo-[ACP] + CO2</text>
        <dbReference type="Rhea" id="RHEA:22836"/>
        <dbReference type="Rhea" id="RHEA-COMP:9623"/>
        <dbReference type="Rhea" id="RHEA-COMP:9685"/>
        <dbReference type="Rhea" id="RHEA-COMP:9916"/>
        <dbReference type="Rhea" id="RHEA-COMP:14125"/>
        <dbReference type="ChEBI" id="CHEBI:15378"/>
        <dbReference type="ChEBI" id="CHEBI:16526"/>
        <dbReference type="ChEBI" id="CHEBI:64479"/>
        <dbReference type="ChEBI" id="CHEBI:78449"/>
        <dbReference type="ChEBI" id="CHEBI:78776"/>
        <dbReference type="ChEBI" id="CHEBI:138651"/>
    </reaction>
</comment>
<comment type="function">
    <text evidence="11 14">Involved in the type II fatty acid elongation cycle. Catalyzes the elongation of a wide range of acyl-ACP by the addition of two carbons from malonyl-ACP to an acyl acceptor. Can efficiently catalyze the conversion of palmitoleoyl-ACP (cis-hexadec-9-enoyl-ACP) to cis-vaccenoyl-ACP (cis-octadec-11-enoyl-ACP), an essential step in the thermal regulation of fatty acid composition.</text>
</comment>
<evidence type="ECO:0000256" key="5">
    <source>
        <dbReference type="ARBA" id="ARBA00022516"/>
    </source>
</evidence>
<evidence type="ECO:0000256" key="2">
    <source>
        <dbReference type="ARBA" id="ARBA00008467"/>
    </source>
</evidence>
<evidence type="ECO:0000256" key="10">
    <source>
        <dbReference type="ARBA" id="ARBA00023315"/>
    </source>
</evidence>
<dbReference type="InterPro" id="IPR000794">
    <property type="entry name" value="Beta-ketoacyl_synthase"/>
</dbReference>
<evidence type="ECO:0000256" key="8">
    <source>
        <dbReference type="ARBA" id="ARBA00023098"/>
    </source>
</evidence>
<comment type="catalytic activity">
    <reaction evidence="12 14">
        <text>(9Z)-hexadecenoyl-[ACP] + malonyl-[ACP] + H(+) = 3-oxo-(11Z)-octadecenoyl-[ACP] + holo-[ACP] + CO2</text>
        <dbReference type="Rhea" id="RHEA:55040"/>
        <dbReference type="Rhea" id="RHEA-COMP:9623"/>
        <dbReference type="Rhea" id="RHEA-COMP:9685"/>
        <dbReference type="Rhea" id="RHEA-COMP:10800"/>
        <dbReference type="Rhea" id="RHEA-COMP:14074"/>
        <dbReference type="ChEBI" id="CHEBI:15378"/>
        <dbReference type="ChEBI" id="CHEBI:16526"/>
        <dbReference type="ChEBI" id="CHEBI:64479"/>
        <dbReference type="ChEBI" id="CHEBI:78449"/>
        <dbReference type="ChEBI" id="CHEBI:83989"/>
        <dbReference type="ChEBI" id="CHEBI:138538"/>
        <dbReference type="EC" id="2.3.1.179"/>
    </reaction>
</comment>
<name>A0A9Q6HRA1_9STAP</name>
<dbReference type="InterPro" id="IPR017568">
    <property type="entry name" value="3-oxoacyl-ACP_synth-2"/>
</dbReference>
<evidence type="ECO:0000259" key="17">
    <source>
        <dbReference type="PROSITE" id="PS52004"/>
    </source>
</evidence>
<comment type="caution">
    <text evidence="18">The sequence shown here is derived from an EMBL/GenBank/DDBJ whole genome shotgun (WGS) entry which is preliminary data.</text>
</comment>
<keyword evidence="10 14" id="KW-0012">Acyltransferase</keyword>
<evidence type="ECO:0000256" key="4">
    <source>
        <dbReference type="ARBA" id="ARBA00014657"/>
    </source>
</evidence>
<gene>
    <name evidence="18" type="primary">fabF</name>
    <name evidence="18" type="ORF">BU058_03275</name>
</gene>
<accession>A0A9Q6HRA1</accession>
<dbReference type="PANTHER" id="PTHR11712">
    <property type="entry name" value="POLYKETIDE SYNTHASE-RELATED"/>
    <property type="match status" value="1"/>
</dbReference>
<sequence length="415" mass="44299">MNKKQRVVVTGIGALTPIGNDAETSWTNALKGVNGIDKITRFNTQPYNVHLAGELKDFNIENYISKKESRRMDRFTQYAVVAAREAVKDSKLHINERTANNIGVWIGSGMGGVETFENAHSTLKYKGVKRVSPFFIPMLIPDMATGQVSIDLGTKGPNGATITACATGTNSIGEAFRIIQRGDAEAMITGGAEAPITEIGIAGFSASHALSINNDAESACRPFQQERDGFIMGEGSGILVLESLKSAQSRNAKVYAEVVGYGSTGDGYHITAPAIEGEGGARAIQAAIEDAQIESKEIQYLNAHGTSTPLGDFTEVQAIKKVFGDAFKSLKVSSTKSMTGHSFGATGAIEAIFSILSIKDSKVPPTINATNPDPDCDINLIANEYENLDVTYAMSNSLGFGGHNAVLLFKKYNEK</sequence>
<protein>
    <recommendedName>
        <fullName evidence="4 14">3-oxoacyl-[acyl-carrier-protein] synthase 2</fullName>
        <ecNumber evidence="3 14">2.3.1.179</ecNumber>
    </recommendedName>
</protein>
<evidence type="ECO:0000256" key="7">
    <source>
        <dbReference type="ARBA" id="ARBA00022832"/>
    </source>
</evidence>
<dbReference type="SUPFAM" id="SSF53901">
    <property type="entry name" value="Thiolase-like"/>
    <property type="match status" value="2"/>
</dbReference>
<dbReference type="NCBIfam" id="NF005589">
    <property type="entry name" value="PRK07314.1"/>
    <property type="match status" value="1"/>
</dbReference>
<dbReference type="Gene3D" id="3.40.47.10">
    <property type="match status" value="1"/>
</dbReference>
<dbReference type="GO" id="GO:0005829">
    <property type="term" value="C:cytosol"/>
    <property type="evidence" value="ECO:0007669"/>
    <property type="project" value="TreeGrafter"/>
</dbReference>
<keyword evidence="7" id="KW-0276">Fatty acid metabolism</keyword>
<dbReference type="GO" id="GO:0006633">
    <property type="term" value="P:fatty acid biosynthetic process"/>
    <property type="evidence" value="ECO:0007669"/>
    <property type="project" value="UniProtKB-UniRule"/>
</dbReference>
<proteinExistence type="inferred from homology"/>
<dbReference type="PROSITE" id="PS52004">
    <property type="entry name" value="KS3_2"/>
    <property type="match status" value="1"/>
</dbReference>
<dbReference type="PANTHER" id="PTHR11712:SF336">
    <property type="entry name" value="3-OXOACYL-[ACYL-CARRIER-PROTEIN] SYNTHASE, MITOCHONDRIAL"/>
    <property type="match status" value="1"/>
</dbReference>
<keyword evidence="5 14" id="KW-0444">Lipid biosynthesis</keyword>
<dbReference type="InterPro" id="IPR014030">
    <property type="entry name" value="Ketoacyl_synth_N"/>
</dbReference>
<evidence type="ECO:0000256" key="9">
    <source>
        <dbReference type="ARBA" id="ARBA00023160"/>
    </source>
</evidence>
<dbReference type="SMART" id="SM00825">
    <property type="entry name" value="PKS_KS"/>
    <property type="match status" value="1"/>
</dbReference>
<evidence type="ECO:0000256" key="6">
    <source>
        <dbReference type="ARBA" id="ARBA00022679"/>
    </source>
</evidence>
<keyword evidence="8" id="KW-0443">Lipid metabolism</keyword>
<feature type="active site" description="For beta-ketoacyl synthase activity" evidence="15">
    <location>
        <position position="165"/>
    </location>
</feature>
<dbReference type="AlphaFoldDB" id="A0A9Q6HRA1"/>
<evidence type="ECO:0000256" key="3">
    <source>
        <dbReference type="ARBA" id="ARBA00012356"/>
    </source>
</evidence>
<dbReference type="InterPro" id="IPR018201">
    <property type="entry name" value="Ketoacyl_synth_AS"/>
</dbReference>
<evidence type="ECO:0000313" key="19">
    <source>
        <dbReference type="Proteomes" id="UP000241960"/>
    </source>
</evidence>
<evidence type="ECO:0000256" key="14">
    <source>
        <dbReference type="PIRNR" id="PIRNR000447"/>
    </source>
</evidence>